<name>Q8IFX7_CAEEL</name>
<dbReference type="SUPFAM" id="SSF46785">
    <property type="entry name" value="Winged helix' DNA-binding domain"/>
    <property type="match status" value="1"/>
</dbReference>
<proteinExistence type="predicted"/>
<dbReference type="HOGENOM" id="CLU_1866900_0_0_1"/>
<dbReference type="UCSC" id="C52B9.11">
    <property type="organism name" value="c. elegans"/>
</dbReference>
<dbReference type="InParanoid" id="Q8IFX7"/>
<evidence type="ECO:0000313" key="2">
    <source>
        <dbReference type="Proteomes" id="UP000001940"/>
    </source>
</evidence>
<dbReference type="Bgee" id="WBGene00016870">
    <property type="expression patterns" value="Expressed in larva and 2 other cell types or tissues"/>
</dbReference>
<dbReference type="eggNOG" id="ENOG502TFEB">
    <property type="taxonomic scope" value="Eukaryota"/>
</dbReference>
<dbReference type="EMBL" id="BX284606">
    <property type="protein sequence ID" value="CCD65420.1"/>
    <property type="molecule type" value="Genomic_DNA"/>
</dbReference>
<keyword evidence="2" id="KW-1185">Reference proteome</keyword>
<evidence type="ECO:0000313" key="3">
    <source>
        <dbReference type="WormBase" id="C52B9.11"/>
    </source>
</evidence>
<organism evidence="1 2">
    <name type="scientific">Caenorhabditis elegans</name>
    <dbReference type="NCBI Taxonomy" id="6239"/>
    <lineage>
        <taxon>Eukaryota</taxon>
        <taxon>Metazoa</taxon>
        <taxon>Ecdysozoa</taxon>
        <taxon>Nematoda</taxon>
        <taxon>Chromadorea</taxon>
        <taxon>Rhabditida</taxon>
        <taxon>Rhabditina</taxon>
        <taxon>Rhabditomorpha</taxon>
        <taxon>Rhabditoidea</taxon>
        <taxon>Rhabditidae</taxon>
        <taxon>Peloderinae</taxon>
        <taxon>Caenorhabditis</taxon>
    </lineage>
</organism>
<dbReference type="FunCoup" id="Q8IFX7">
    <property type="interactions" value="939"/>
</dbReference>
<gene>
    <name evidence="1 3" type="primary">ets-10</name>
    <name evidence="3" type="ORF">C52B9.11</name>
    <name evidence="1" type="ORF">CELE_C52B9.11</name>
</gene>
<protein>
    <submittedName>
        <fullName evidence="1">ETS class transcription factor</fullName>
    </submittedName>
</protein>
<dbReference type="PaxDb" id="6239-C52B9.11"/>
<dbReference type="AGR" id="WB:WBGene00016870"/>
<dbReference type="OrthoDB" id="5790773at2759"/>
<dbReference type="CTD" id="259701"/>
<dbReference type="WormBase" id="C52B9.11">
    <property type="protein sequence ID" value="CE30911"/>
    <property type="gene ID" value="WBGene00016870"/>
    <property type="gene designation" value="ets-10"/>
</dbReference>
<sequence>MYDRSWFEFYVSKCHLRRSSYEWLWSFVFRLLMNPEACSIVTFIGDGLRFRIIDIKALAFLYYYPNDRDIFTDQEVVNIFKRALCRSQAICNCWALQNDVYDFTTLRDNEMMNYTGMDMEQLQNYAYCVSPQTKLYNDFSDSETLIQL</sequence>
<dbReference type="Proteomes" id="UP000001940">
    <property type="component" value="Chromosome X"/>
</dbReference>
<accession>Q8IFX7</accession>
<dbReference type="AlphaFoldDB" id="Q8IFX7"/>
<evidence type="ECO:0000313" key="1">
    <source>
        <dbReference type="EMBL" id="CCD65420.1"/>
    </source>
</evidence>
<reference evidence="1 2" key="1">
    <citation type="journal article" date="1998" name="Science">
        <title>Genome sequence of the nematode C. elegans: a platform for investigating biology.</title>
        <authorList>
            <consortium name="The C. elegans sequencing consortium"/>
            <person name="Sulson J.E."/>
            <person name="Waterston R."/>
        </authorList>
    </citation>
    <scope>NUCLEOTIDE SEQUENCE [LARGE SCALE GENOMIC DNA]</scope>
    <source>
        <strain evidence="1 2">Bristol N2</strain>
    </source>
</reference>
<dbReference type="KEGG" id="cel:CELE_C52B9.11"/>
<dbReference type="InterPro" id="IPR036390">
    <property type="entry name" value="WH_DNA-bd_sf"/>
</dbReference>
<dbReference type="STRING" id="6239.C52B9.11.1"/>
<dbReference type="GeneID" id="259701"/>
<dbReference type="RefSeq" id="NP_741767.1">
    <property type="nucleotide sequence ID" value="NM_171667.6"/>
</dbReference>
<dbReference type="OMA" id="YYYPNDR"/>
<dbReference type="SMR" id="Q8IFX7"/>